<gene>
    <name evidence="3" type="ORF">DL546_000347</name>
</gene>
<evidence type="ECO:0000313" key="3">
    <source>
        <dbReference type="EMBL" id="RKU41489.1"/>
    </source>
</evidence>
<feature type="region of interest" description="Disordered" evidence="1">
    <location>
        <begin position="1"/>
        <end position="67"/>
    </location>
</feature>
<sequence>MCRGGSLTNGDSIPSGELPRSSRSARCDGQIVKEEKTFSSQRDRSQETGHSKPRTPRAASIPPPKFPMYNQQHLHTAASTSWCAAMLGLVTQIWLLLILVS</sequence>
<keyword evidence="4" id="KW-1185">Reference proteome</keyword>
<evidence type="ECO:0000256" key="2">
    <source>
        <dbReference type="SAM" id="Phobius"/>
    </source>
</evidence>
<evidence type="ECO:0000313" key="4">
    <source>
        <dbReference type="Proteomes" id="UP000275385"/>
    </source>
</evidence>
<dbReference type="EMBL" id="QVQW01000073">
    <property type="protein sequence ID" value="RKU41489.1"/>
    <property type="molecule type" value="Genomic_DNA"/>
</dbReference>
<organism evidence="3 4">
    <name type="scientific">Coniochaeta pulveracea</name>
    <dbReference type="NCBI Taxonomy" id="177199"/>
    <lineage>
        <taxon>Eukaryota</taxon>
        <taxon>Fungi</taxon>
        <taxon>Dikarya</taxon>
        <taxon>Ascomycota</taxon>
        <taxon>Pezizomycotina</taxon>
        <taxon>Sordariomycetes</taxon>
        <taxon>Sordariomycetidae</taxon>
        <taxon>Coniochaetales</taxon>
        <taxon>Coniochaetaceae</taxon>
        <taxon>Coniochaeta</taxon>
    </lineage>
</organism>
<dbReference type="Proteomes" id="UP000275385">
    <property type="component" value="Unassembled WGS sequence"/>
</dbReference>
<evidence type="ECO:0000256" key="1">
    <source>
        <dbReference type="SAM" id="MobiDB-lite"/>
    </source>
</evidence>
<keyword evidence="2" id="KW-1133">Transmembrane helix</keyword>
<feature type="transmembrane region" description="Helical" evidence="2">
    <location>
        <begin position="77"/>
        <end position="100"/>
    </location>
</feature>
<accession>A0A420Y153</accession>
<comment type="caution">
    <text evidence="3">The sequence shown here is derived from an EMBL/GenBank/DDBJ whole genome shotgun (WGS) entry which is preliminary data.</text>
</comment>
<reference evidence="3 4" key="1">
    <citation type="submission" date="2018-08" db="EMBL/GenBank/DDBJ databases">
        <title>Draft genome of the lignicolous fungus Coniochaeta pulveracea.</title>
        <authorList>
            <person name="Borstlap C.J."/>
            <person name="De Witt R.N."/>
            <person name="Botha A."/>
            <person name="Volschenk H."/>
        </authorList>
    </citation>
    <scope>NUCLEOTIDE SEQUENCE [LARGE SCALE GENOMIC DNA]</scope>
    <source>
        <strain evidence="3 4">CAB683</strain>
    </source>
</reference>
<feature type="compositionally biased region" description="Polar residues" evidence="1">
    <location>
        <begin position="1"/>
        <end position="12"/>
    </location>
</feature>
<name>A0A420Y153_9PEZI</name>
<dbReference type="AlphaFoldDB" id="A0A420Y153"/>
<proteinExistence type="predicted"/>
<protein>
    <submittedName>
        <fullName evidence="3">Uncharacterized protein</fullName>
    </submittedName>
</protein>
<keyword evidence="2" id="KW-0472">Membrane</keyword>
<feature type="compositionally biased region" description="Basic and acidic residues" evidence="1">
    <location>
        <begin position="31"/>
        <end position="50"/>
    </location>
</feature>
<keyword evidence="2" id="KW-0812">Transmembrane</keyword>